<dbReference type="AlphaFoldDB" id="A0A8J4QVZ6"/>
<evidence type="ECO:0000313" key="2">
    <source>
        <dbReference type="Proteomes" id="UP000737018"/>
    </source>
</evidence>
<gene>
    <name evidence="1" type="ORF">CMV_015235</name>
</gene>
<proteinExistence type="predicted"/>
<reference evidence="1" key="1">
    <citation type="submission" date="2020-03" db="EMBL/GenBank/DDBJ databases">
        <title>Castanea mollissima Vanexum genome sequencing.</title>
        <authorList>
            <person name="Staton M."/>
        </authorList>
    </citation>
    <scope>NUCLEOTIDE SEQUENCE</scope>
    <source>
        <tissue evidence="1">Leaf</tissue>
    </source>
</reference>
<sequence length="123" mass="13996">MVPFYSSLQLQSLTCNASLPEITDQRTNNDQRSHFRTLKAFGFFRLMVIVEPVTALLLQRELLILSHCVSRSASRQISASHPFSQSSFLQMLLHFQVQIFQGDTLSVTQLLCCVLELISFFSP</sequence>
<protein>
    <submittedName>
        <fullName evidence="1">Uncharacterized protein</fullName>
    </submittedName>
</protein>
<organism evidence="1 2">
    <name type="scientific">Castanea mollissima</name>
    <name type="common">Chinese chestnut</name>
    <dbReference type="NCBI Taxonomy" id="60419"/>
    <lineage>
        <taxon>Eukaryota</taxon>
        <taxon>Viridiplantae</taxon>
        <taxon>Streptophyta</taxon>
        <taxon>Embryophyta</taxon>
        <taxon>Tracheophyta</taxon>
        <taxon>Spermatophyta</taxon>
        <taxon>Magnoliopsida</taxon>
        <taxon>eudicotyledons</taxon>
        <taxon>Gunneridae</taxon>
        <taxon>Pentapetalae</taxon>
        <taxon>rosids</taxon>
        <taxon>fabids</taxon>
        <taxon>Fagales</taxon>
        <taxon>Fagaceae</taxon>
        <taxon>Castanea</taxon>
    </lineage>
</organism>
<name>A0A8J4QVZ6_9ROSI</name>
<dbReference type="Proteomes" id="UP000737018">
    <property type="component" value="Unassembled WGS sequence"/>
</dbReference>
<keyword evidence="2" id="KW-1185">Reference proteome</keyword>
<comment type="caution">
    <text evidence="1">The sequence shown here is derived from an EMBL/GenBank/DDBJ whole genome shotgun (WGS) entry which is preliminary data.</text>
</comment>
<dbReference type="EMBL" id="JRKL02002196">
    <property type="protein sequence ID" value="KAF3960018.1"/>
    <property type="molecule type" value="Genomic_DNA"/>
</dbReference>
<accession>A0A8J4QVZ6</accession>
<evidence type="ECO:0000313" key="1">
    <source>
        <dbReference type="EMBL" id="KAF3960018.1"/>
    </source>
</evidence>